<comment type="caution">
    <text evidence="2">The sequence shown here is derived from an EMBL/GenBank/DDBJ whole genome shotgun (WGS) entry which is preliminary data.</text>
</comment>
<sequence length="206" mass="23368">MDDELPSESTARPSFRRSTQPNSKSTNSNSTNSELPTKINKKLGDATKKTKQSIPVKRKKKTISHSTTKAKKPSRILQNFISTDDEMEDVAGETEKNPVDSNVSLTNGTDHNTEENLNSHNDSFDSSQTIDIENDRQEQRRKTTMKSKYDVLKYFTKMPNGDLLCNLCTSPPKVIIIHKKDAGFFLTSISVFLDLKNKNWLKLTWI</sequence>
<feature type="compositionally biased region" description="Low complexity" evidence="1">
    <location>
        <begin position="18"/>
        <end position="33"/>
    </location>
</feature>
<reference evidence="2" key="1">
    <citation type="submission" date="2021-02" db="EMBL/GenBank/DDBJ databases">
        <authorList>
            <person name="Nowell W R."/>
        </authorList>
    </citation>
    <scope>NUCLEOTIDE SEQUENCE</scope>
</reference>
<dbReference type="AlphaFoldDB" id="A0A8S2P8R6"/>
<feature type="region of interest" description="Disordered" evidence="1">
    <location>
        <begin position="1"/>
        <end position="131"/>
    </location>
</feature>
<feature type="compositionally biased region" description="Basic residues" evidence="1">
    <location>
        <begin position="56"/>
        <end position="74"/>
    </location>
</feature>
<dbReference type="Proteomes" id="UP000681720">
    <property type="component" value="Unassembled WGS sequence"/>
</dbReference>
<name>A0A8S2P8R6_9BILA</name>
<evidence type="ECO:0000256" key="1">
    <source>
        <dbReference type="SAM" id="MobiDB-lite"/>
    </source>
</evidence>
<proteinExistence type="predicted"/>
<dbReference type="EMBL" id="CAJOBJ010005743">
    <property type="protein sequence ID" value="CAF4040819.1"/>
    <property type="molecule type" value="Genomic_DNA"/>
</dbReference>
<evidence type="ECO:0000313" key="2">
    <source>
        <dbReference type="EMBL" id="CAF4040819.1"/>
    </source>
</evidence>
<evidence type="ECO:0000313" key="3">
    <source>
        <dbReference type="Proteomes" id="UP000681720"/>
    </source>
</evidence>
<organism evidence="2 3">
    <name type="scientific">Rotaria magnacalcarata</name>
    <dbReference type="NCBI Taxonomy" id="392030"/>
    <lineage>
        <taxon>Eukaryota</taxon>
        <taxon>Metazoa</taxon>
        <taxon>Spiralia</taxon>
        <taxon>Gnathifera</taxon>
        <taxon>Rotifera</taxon>
        <taxon>Eurotatoria</taxon>
        <taxon>Bdelloidea</taxon>
        <taxon>Philodinida</taxon>
        <taxon>Philodinidae</taxon>
        <taxon>Rotaria</taxon>
    </lineage>
</organism>
<feature type="compositionally biased region" description="Acidic residues" evidence="1">
    <location>
        <begin position="83"/>
        <end position="92"/>
    </location>
</feature>
<gene>
    <name evidence="2" type="ORF">GIL414_LOCUS13895</name>
</gene>
<feature type="compositionally biased region" description="Polar residues" evidence="1">
    <location>
        <begin position="99"/>
        <end position="131"/>
    </location>
</feature>
<protein>
    <submittedName>
        <fullName evidence="2">Uncharacterized protein</fullName>
    </submittedName>
</protein>
<accession>A0A8S2P8R6</accession>